<dbReference type="PANTHER" id="PTHR37314:SF4">
    <property type="entry name" value="UPF0700 TRANSMEMBRANE PROTEIN YOAK"/>
    <property type="match status" value="1"/>
</dbReference>
<evidence type="ECO:0000256" key="1">
    <source>
        <dbReference type="SAM" id="Phobius"/>
    </source>
</evidence>
<dbReference type="AlphaFoldDB" id="A0A2N9AS03"/>
<feature type="transmembrane region" description="Helical" evidence="1">
    <location>
        <begin position="193"/>
        <end position="213"/>
    </location>
</feature>
<accession>A0A2N9AS03</accession>
<organism evidence="2 3">
    <name type="scientific">Methylorubrum extorquens</name>
    <name type="common">Methylobacterium dichloromethanicum</name>
    <name type="synonym">Methylobacterium extorquens</name>
    <dbReference type="NCBI Taxonomy" id="408"/>
    <lineage>
        <taxon>Bacteria</taxon>
        <taxon>Pseudomonadati</taxon>
        <taxon>Pseudomonadota</taxon>
        <taxon>Alphaproteobacteria</taxon>
        <taxon>Hyphomicrobiales</taxon>
        <taxon>Methylobacteriaceae</taxon>
        <taxon>Methylorubrum</taxon>
    </lineage>
</organism>
<dbReference type="EMBL" id="LT962688">
    <property type="protein sequence ID" value="SOR30138.1"/>
    <property type="molecule type" value="Genomic_DNA"/>
</dbReference>
<feature type="transmembrane region" description="Helical" evidence="1">
    <location>
        <begin position="78"/>
        <end position="102"/>
    </location>
</feature>
<feature type="transmembrane region" description="Helical" evidence="1">
    <location>
        <begin position="219"/>
        <end position="239"/>
    </location>
</feature>
<dbReference type="Proteomes" id="UP000233769">
    <property type="component" value="Chromosome tk0001"/>
</dbReference>
<evidence type="ECO:0008006" key="4">
    <source>
        <dbReference type="Google" id="ProtNLM"/>
    </source>
</evidence>
<gene>
    <name evidence="2" type="ORF">TK0001_3536</name>
</gene>
<name>A0A2N9AS03_METEX</name>
<dbReference type="InterPro" id="IPR010699">
    <property type="entry name" value="DUF1275"/>
</dbReference>
<feature type="transmembrane region" description="Helical" evidence="1">
    <location>
        <begin position="161"/>
        <end position="181"/>
    </location>
</feature>
<feature type="transmembrane region" description="Helical" evidence="1">
    <location>
        <begin position="32"/>
        <end position="57"/>
    </location>
</feature>
<sequence length="249" mass="25238">MSDEPVFRPRTRLPFEERLNDRADPVTRPWQIGFGVVLTALAGFVDALGFIRLGGLYTSLMSGNTTQLAVALGHGEPLGAVLPALLIGAFLVGAVSGGAIAALCPPRWVTPAVLGLEAVALTAAVALAAEHAHVGVASLFLALAMGGQNAVLAHVQGFRAGTTFVTGALFAFGQKAALALAGRGPRLGWVGDGSVWLSLLVGAVAGTLAHAHLGIAALAIPAGVAAGLCLAATLFTLVYRRAPVTLTKI</sequence>
<keyword evidence="1" id="KW-0472">Membrane</keyword>
<protein>
    <recommendedName>
        <fullName evidence="4">DUF1275 family protein</fullName>
    </recommendedName>
</protein>
<feature type="transmembrane region" description="Helical" evidence="1">
    <location>
        <begin position="108"/>
        <end position="129"/>
    </location>
</feature>
<dbReference type="Pfam" id="PF06912">
    <property type="entry name" value="DUF1275"/>
    <property type="match status" value="1"/>
</dbReference>
<evidence type="ECO:0000313" key="2">
    <source>
        <dbReference type="EMBL" id="SOR30138.1"/>
    </source>
</evidence>
<keyword evidence="1" id="KW-1133">Transmembrane helix</keyword>
<proteinExistence type="predicted"/>
<dbReference type="PANTHER" id="PTHR37314">
    <property type="entry name" value="SLR0142 PROTEIN"/>
    <property type="match status" value="1"/>
</dbReference>
<keyword evidence="1" id="KW-0812">Transmembrane</keyword>
<reference evidence="3" key="1">
    <citation type="submission" date="2017-10" db="EMBL/GenBank/DDBJ databases">
        <authorList>
            <person name="Regsiter A."/>
            <person name="William W."/>
        </authorList>
    </citation>
    <scope>NUCLEOTIDE SEQUENCE [LARGE SCALE GENOMIC DNA]</scope>
</reference>
<evidence type="ECO:0000313" key="3">
    <source>
        <dbReference type="Proteomes" id="UP000233769"/>
    </source>
</evidence>